<dbReference type="RefSeq" id="WP_155474727.1">
    <property type="nucleotide sequence ID" value="NZ_WNKU01000001.1"/>
</dbReference>
<dbReference type="PIRSF" id="PIRSF004749">
    <property type="entry name" value="Pep_def"/>
    <property type="match status" value="1"/>
</dbReference>
<comment type="similarity">
    <text evidence="1 6">Belongs to the polypeptide deformylase family.</text>
</comment>
<proteinExistence type="inferred from homology"/>
<evidence type="ECO:0000256" key="1">
    <source>
        <dbReference type="ARBA" id="ARBA00010759"/>
    </source>
</evidence>
<name>A0A6I3SBX0_HELMO</name>
<gene>
    <name evidence="6 7" type="primary">def</name>
    <name evidence="7" type="ORF">GJ688_01390</name>
</gene>
<evidence type="ECO:0000256" key="2">
    <source>
        <dbReference type="ARBA" id="ARBA00022723"/>
    </source>
</evidence>
<dbReference type="SUPFAM" id="SSF56420">
    <property type="entry name" value="Peptide deformylase"/>
    <property type="match status" value="1"/>
</dbReference>
<comment type="function">
    <text evidence="6">Removes the formyl group from the N-terminal Met of newly synthesized proteins. Requires at least a dipeptide for an efficient rate of reaction. N-terminal L-methionine is a prerequisite for activity but the enzyme has broad specificity at other positions.</text>
</comment>
<dbReference type="PANTHER" id="PTHR10458">
    <property type="entry name" value="PEPTIDE DEFORMYLASE"/>
    <property type="match status" value="1"/>
</dbReference>
<evidence type="ECO:0000256" key="4">
    <source>
        <dbReference type="ARBA" id="ARBA00022917"/>
    </source>
</evidence>
<sequence length="152" mass="16790">MAVYEIVKIGDPVLREKAKTVTKFNANLGRLMDDMYDTMVAAKGVGLAAPQIGISKRVVVIDVGDGRIELVNPEILEAEGSQIDVEGCLSIPDFQEEVNRSQRVKVKAQNRNGEEYVIEGTGFLARALQHEIDHLEGVLFVDLLDKNVPTRE</sequence>
<dbReference type="Pfam" id="PF01327">
    <property type="entry name" value="Pep_deformylase"/>
    <property type="match status" value="1"/>
</dbReference>
<dbReference type="FunFam" id="3.90.45.10:FF:000005">
    <property type="entry name" value="Peptide deformylase"/>
    <property type="match status" value="1"/>
</dbReference>
<dbReference type="AlphaFoldDB" id="A0A6I3SBX0"/>
<dbReference type="EMBL" id="WNKU01000001">
    <property type="protein sequence ID" value="MTV47633.1"/>
    <property type="molecule type" value="Genomic_DNA"/>
</dbReference>
<dbReference type="EC" id="3.5.1.88" evidence="6"/>
<comment type="catalytic activity">
    <reaction evidence="6">
        <text>N-terminal N-formyl-L-methionyl-[peptide] + H2O = N-terminal L-methionyl-[peptide] + formate</text>
        <dbReference type="Rhea" id="RHEA:24420"/>
        <dbReference type="Rhea" id="RHEA-COMP:10639"/>
        <dbReference type="Rhea" id="RHEA-COMP:10640"/>
        <dbReference type="ChEBI" id="CHEBI:15377"/>
        <dbReference type="ChEBI" id="CHEBI:15740"/>
        <dbReference type="ChEBI" id="CHEBI:49298"/>
        <dbReference type="ChEBI" id="CHEBI:64731"/>
        <dbReference type="EC" id="3.5.1.88"/>
    </reaction>
</comment>
<dbReference type="InterPro" id="IPR036821">
    <property type="entry name" value="Peptide_deformylase_sf"/>
</dbReference>
<dbReference type="OrthoDB" id="9784988at2"/>
<feature type="binding site" evidence="6">
    <location>
        <position position="130"/>
    </location>
    <ligand>
        <name>Fe cation</name>
        <dbReference type="ChEBI" id="CHEBI:24875"/>
    </ligand>
</feature>
<comment type="cofactor">
    <cofactor evidence="6">
        <name>Fe(2+)</name>
        <dbReference type="ChEBI" id="CHEBI:29033"/>
    </cofactor>
    <text evidence="6">Binds 1 Fe(2+) ion.</text>
</comment>
<dbReference type="Gene3D" id="3.90.45.10">
    <property type="entry name" value="Peptide deformylase"/>
    <property type="match status" value="1"/>
</dbReference>
<dbReference type="NCBIfam" id="NF001159">
    <property type="entry name" value="PRK00150.1-3"/>
    <property type="match status" value="1"/>
</dbReference>
<accession>A0A6I3SBX0</accession>
<dbReference type="HAMAP" id="MF_00163">
    <property type="entry name" value="Pep_deformylase"/>
    <property type="match status" value="1"/>
</dbReference>
<protein>
    <recommendedName>
        <fullName evidence="6">Peptide deformylase</fullName>
        <shortName evidence="6">PDF</shortName>
        <ecNumber evidence="6">3.5.1.88</ecNumber>
    </recommendedName>
    <alternativeName>
        <fullName evidence="6">Polypeptide deformylase</fullName>
    </alternativeName>
</protein>
<feature type="binding site" evidence="6">
    <location>
        <position position="88"/>
    </location>
    <ligand>
        <name>Fe cation</name>
        <dbReference type="ChEBI" id="CHEBI:24875"/>
    </ligand>
</feature>
<dbReference type="InterPro" id="IPR023635">
    <property type="entry name" value="Peptide_deformylase"/>
</dbReference>
<keyword evidence="5 6" id="KW-0408">Iron</keyword>
<evidence type="ECO:0000256" key="3">
    <source>
        <dbReference type="ARBA" id="ARBA00022801"/>
    </source>
</evidence>
<feature type="active site" evidence="6">
    <location>
        <position position="131"/>
    </location>
</feature>
<organism evidence="7 8">
    <name type="scientific">Heliobacterium mobile</name>
    <name type="common">Heliobacillus mobilis</name>
    <dbReference type="NCBI Taxonomy" id="28064"/>
    <lineage>
        <taxon>Bacteria</taxon>
        <taxon>Bacillati</taxon>
        <taxon>Bacillota</taxon>
        <taxon>Clostridia</taxon>
        <taxon>Eubacteriales</taxon>
        <taxon>Heliobacteriaceae</taxon>
        <taxon>Heliobacterium</taxon>
    </lineage>
</organism>
<dbReference type="PANTHER" id="PTHR10458:SF22">
    <property type="entry name" value="PEPTIDE DEFORMYLASE"/>
    <property type="match status" value="1"/>
</dbReference>
<evidence type="ECO:0000256" key="6">
    <source>
        <dbReference type="HAMAP-Rule" id="MF_00163"/>
    </source>
</evidence>
<feature type="binding site" evidence="6">
    <location>
        <position position="134"/>
    </location>
    <ligand>
        <name>Fe cation</name>
        <dbReference type="ChEBI" id="CHEBI:24875"/>
    </ligand>
</feature>
<keyword evidence="3 6" id="KW-0378">Hydrolase</keyword>
<dbReference type="Proteomes" id="UP000430670">
    <property type="component" value="Unassembled WGS sequence"/>
</dbReference>
<reference evidence="7 8" key="1">
    <citation type="submission" date="2019-11" db="EMBL/GenBank/DDBJ databases">
        <title>Whole-genome sequence of a the green, strictly anaerobic photosynthetic bacterium Heliobacillus mobilis DSM 6151.</title>
        <authorList>
            <person name="Kyndt J.A."/>
            <person name="Meyer T.E."/>
        </authorList>
    </citation>
    <scope>NUCLEOTIDE SEQUENCE [LARGE SCALE GENOMIC DNA]</scope>
    <source>
        <strain evidence="7 8">DSM 6151</strain>
    </source>
</reference>
<dbReference type="PRINTS" id="PR01576">
    <property type="entry name" value="PDEFORMYLASE"/>
</dbReference>
<dbReference type="GO" id="GO:0006412">
    <property type="term" value="P:translation"/>
    <property type="evidence" value="ECO:0007669"/>
    <property type="project" value="UniProtKB-UniRule"/>
</dbReference>
<dbReference type="GO" id="GO:0046872">
    <property type="term" value="F:metal ion binding"/>
    <property type="evidence" value="ECO:0007669"/>
    <property type="project" value="UniProtKB-KW"/>
</dbReference>
<dbReference type="CDD" id="cd00487">
    <property type="entry name" value="Pep_deformylase"/>
    <property type="match status" value="1"/>
</dbReference>
<keyword evidence="2 6" id="KW-0479">Metal-binding</keyword>
<evidence type="ECO:0000313" key="8">
    <source>
        <dbReference type="Proteomes" id="UP000430670"/>
    </source>
</evidence>
<comment type="caution">
    <text evidence="7">The sequence shown here is derived from an EMBL/GenBank/DDBJ whole genome shotgun (WGS) entry which is preliminary data.</text>
</comment>
<dbReference type="NCBIfam" id="TIGR00079">
    <property type="entry name" value="pept_deformyl"/>
    <property type="match status" value="1"/>
</dbReference>
<keyword evidence="4 6" id="KW-0648">Protein biosynthesis</keyword>
<keyword evidence="8" id="KW-1185">Reference proteome</keyword>
<evidence type="ECO:0000313" key="7">
    <source>
        <dbReference type="EMBL" id="MTV47633.1"/>
    </source>
</evidence>
<evidence type="ECO:0000256" key="5">
    <source>
        <dbReference type="ARBA" id="ARBA00023004"/>
    </source>
</evidence>
<dbReference type="GO" id="GO:0042586">
    <property type="term" value="F:peptide deformylase activity"/>
    <property type="evidence" value="ECO:0007669"/>
    <property type="project" value="UniProtKB-UniRule"/>
</dbReference>